<dbReference type="Pfam" id="PF12833">
    <property type="entry name" value="HTH_18"/>
    <property type="match status" value="1"/>
</dbReference>
<dbReference type="InterPro" id="IPR018060">
    <property type="entry name" value="HTH_AraC"/>
</dbReference>
<reference evidence="8" key="1">
    <citation type="submission" date="2018-11" db="EMBL/GenBank/DDBJ databases">
        <title>Complete genome sequence of Paenibacillus sp. ML311-T8.</title>
        <authorList>
            <person name="Nam Y.-D."/>
            <person name="Kang J."/>
            <person name="Chung W.-H."/>
            <person name="Park Y.S."/>
        </authorList>
    </citation>
    <scope>NUCLEOTIDE SEQUENCE [LARGE SCALE GENOMIC DNA]</scope>
    <source>
        <strain evidence="8">ML311-T8</strain>
    </source>
</reference>
<keyword evidence="3" id="KW-0804">Transcription</keyword>
<dbReference type="InterPro" id="IPR011006">
    <property type="entry name" value="CheY-like_superfamily"/>
</dbReference>
<dbReference type="SUPFAM" id="SSF52172">
    <property type="entry name" value="CheY-like"/>
    <property type="match status" value="1"/>
</dbReference>
<keyword evidence="2" id="KW-0238">DNA-binding</keyword>
<keyword evidence="4" id="KW-0597">Phosphoprotein</keyword>
<name>A0A6B8RHN1_9BACL</name>
<feature type="modified residue" description="4-aspartylphosphate" evidence="4">
    <location>
        <position position="55"/>
    </location>
</feature>
<dbReference type="Proteomes" id="UP000426246">
    <property type="component" value="Chromosome"/>
</dbReference>
<feature type="domain" description="HTH araC/xylS-type" evidence="5">
    <location>
        <begin position="407"/>
        <end position="506"/>
    </location>
</feature>
<dbReference type="SMART" id="SM00448">
    <property type="entry name" value="REC"/>
    <property type="match status" value="1"/>
</dbReference>
<evidence type="ECO:0000256" key="4">
    <source>
        <dbReference type="PROSITE-ProRule" id="PRU00169"/>
    </source>
</evidence>
<evidence type="ECO:0000259" key="5">
    <source>
        <dbReference type="PROSITE" id="PS01124"/>
    </source>
</evidence>
<protein>
    <submittedName>
        <fullName evidence="7">Response regulator</fullName>
    </submittedName>
</protein>
<evidence type="ECO:0000313" key="7">
    <source>
        <dbReference type="EMBL" id="QGQ95105.1"/>
    </source>
</evidence>
<evidence type="ECO:0000256" key="3">
    <source>
        <dbReference type="ARBA" id="ARBA00023163"/>
    </source>
</evidence>
<dbReference type="AlphaFoldDB" id="A0A6B8RHN1"/>
<accession>A0A6B8RHN1</accession>
<keyword evidence="1" id="KW-0805">Transcription regulation</keyword>
<gene>
    <name evidence="7" type="ORF">EHS13_09515</name>
</gene>
<dbReference type="InterPro" id="IPR001789">
    <property type="entry name" value="Sig_transdc_resp-reg_receiver"/>
</dbReference>
<dbReference type="GO" id="GO:0000160">
    <property type="term" value="P:phosphorelay signal transduction system"/>
    <property type="evidence" value="ECO:0007669"/>
    <property type="project" value="InterPro"/>
</dbReference>
<dbReference type="PROSITE" id="PS50110">
    <property type="entry name" value="RESPONSE_REGULATORY"/>
    <property type="match status" value="1"/>
</dbReference>
<dbReference type="Pfam" id="PF00072">
    <property type="entry name" value="Response_reg"/>
    <property type="match status" value="1"/>
</dbReference>
<dbReference type="SUPFAM" id="SSF46689">
    <property type="entry name" value="Homeodomain-like"/>
    <property type="match status" value="2"/>
</dbReference>
<dbReference type="Gene3D" id="3.40.50.2300">
    <property type="match status" value="1"/>
</dbReference>
<evidence type="ECO:0000256" key="2">
    <source>
        <dbReference type="ARBA" id="ARBA00023125"/>
    </source>
</evidence>
<dbReference type="PROSITE" id="PS01124">
    <property type="entry name" value="HTH_ARAC_FAMILY_2"/>
    <property type="match status" value="1"/>
</dbReference>
<dbReference type="EMBL" id="CP034235">
    <property type="protein sequence ID" value="QGQ95105.1"/>
    <property type="molecule type" value="Genomic_DNA"/>
</dbReference>
<dbReference type="PANTHER" id="PTHR43280">
    <property type="entry name" value="ARAC-FAMILY TRANSCRIPTIONAL REGULATOR"/>
    <property type="match status" value="1"/>
</dbReference>
<dbReference type="GO" id="GO:0043565">
    <property type="term" value="F:sequence-specific DNA binding"/>
    <property type="evidence" value="ECO:0007669"/>
    <property type="project" value="InterPro"/>
</dbReference>
<evidence type="ECO:0000256" key="1">
    <source>
        <dbReference type="ARBA" id="ARBA00023015"/>
    </source>
</evidence>
<dbReference type="OrthoDB" id="2676256at2"/>
<dbReference type="PANTHER" id="PTHR43280:SF28">
    <property type="entry name" value="HTH-TYPE TRANSCRIPTIONAL ACTIVATOR RHAS"/>
    <property type="match status" value="1"/>
</dbReference>
<keyword evidence="8" id="KW-1185">Reference proteome</keyword>
<dbReference type="RefSeq" id="WP_155700120.1">
    <property type="nucleotide sequence ID" value="NZ_CP034235.1"/>
</dbReference>
<dbReference type="GO" id="GO:0003700">
    <property type="term" value="F:DNA-binding transcription factor activity"/>
    <property type="evidence" value="ECO:0007669"/>
    <property type="project" value="InterPro"/>
</dbReference>
<dbReference type="SMART" id="SM00342">
    <property type="entry name" value="HTH_ARAC"/>
    <property type="match status" value="1"/>
</dbReference>
<organism evidence="7 8">
    <name type="scientific">Paenibacillus psychroresistens</name>
    <dbReference type="NCBI Taxonomy" id="1778678"/>
    <lineage>
        <taxon>Bacteria</taxon>
        <taxon>Bacillati</taxon>
        <taxon>Bacillota</taxon>
        <taxon>Bacilli</taxon>
        <taxon>Bacillales</taxon>
        <taxon>Paenibacillaceae</taxon>
        <taxon>Paenibacillus</taxon>
    </lineage>
</organism>
<sequence>MIRIMIIEDEPPILRDTKHLIQTYHKDFIVVAEAFDGEEALSMIAAAKPDVIITDISMMAMDGLELLTVVHKLYPNIITIILSGYQEFEFARKAMKLGVEDYLLKPLSVEALAELLERVSFKFYETVQASWQAYWESLVQAKSNREMPVASIFTVFSSYVLSIGPYVTFSIGKYYYNRFVWDRLVITKKLDEAFAFLGNVWVVDGSTGNEKVIIIGFRDITDSLADVSDQVYNLISEAIPLPITLVKGNEFIKPEDLSYDIPKSILKLSKSVTPGRSQYLFDNVWNHASDPQSLQIDANMVNRLSLYIQKKQKEPFNQELDHILDSLEEAEAPQIFIEMHFRYLLSVCYQNHSISQAHDRVHLELELDELLSNAFSFKEIKEGLKYIFDGFFPSALSKQNDSNLLVNQIEEYLQKHYTESINHQVLSERFGLVPYYISKIFKNKMGVSPVEYLTKLRIQKSKELLIERPDLLSKEISLLTGFQEQYYFSKVFKALTGLTPIEYREKNLEKD</sequence>
<dbReference type="CDD" id="cd17536">
    <property type="entry name" value="REC_YesN-like"/>
    <property type="match status" value="1"/>
</dbReference>
<dbReference type="KEGG" id="ppsc:EHS13_09515"/>
<evidence type="ECO:0000313" key="8">
    <source>
        <dbReference type="Proteomes" id="UP000426246"/>
    </source>
</evidence>
<proteinExistence type="predicted"/>
<dbReference type="InterPro" id="IPR009057">
    <property type="entry name" value="Homeodomain-like_sf"/>
</dbReference>
<dbReference type="Gene3D" id="1.10.10.60">
    <property type="entry name" value="Homeodomain-like"/>
    <property type="match status" value="2"/>
</dbReference>
<feature type="domain" description="Response regulatory" evidence="6">
    <location>
        <begin position="3"/>
        <end position="120"/>
    </location>
</feature>
<evidence type="ECO:0000259" key="6">
    <source>
        <dbReference type="PROSITE" id="PS50110"/>
    </source>
</evidence>